<dbReference type="Pfam" id="PF00534">
    <property type="entry name" value="Glycos_transf_1"/>
    <property type="match status" value="1"/>
</dbReference>
<dbReference type="GO" id="GO:0016757">
    <property type="term" value="F:glycosyltransferase activity"/>
    <property type="evidence" value="ECO:0007669"/>
    <property type="project" value="InterPro"/>
</dbReference>
<gene>
    <name evidence="2" type="ORF">HYN04_00555</name>
</gene>
<dbReference type="EMBL" id="CP029479">
    <property type="protein sequence ID" value="AWM76380.1"/>
    <property type="molecule type" value="Genomic_DNA"/>
</dbReference>
<accession>A0A2Z3HSS6</accession>
<feature type="domain" description="Glycosyl transferase family 1" evidence="1">
    <location>
        <begin position="230"/>
        <end position="372"/>
    </location>
</feature>
<dbReference type="KEGG" id="phb:HYN04_00555"/>
<evidence type="ECO:0000313" key="2">
    <source>
        <dbReference type="EMBL" id="AWM76380.1"/>
    </source>
</evidence>
<protein>
    <submittedName>
        <fullName evidence="2">Glycosyl transferase-like protein</fullName>
    </submittedName>
</protein>
<organism evidence="2 3">
    <name type="scientific">Phenylobacterium parvum</name>
    <dbReference type="NCBI Taxonomy" id="2201350"/>
    <lineage>
        <taxon>Bacteria</taxon>
        <taxon>Pseudomonadati</taxon>
        <taxon>Pseudomonadota</taxon>
        <taxon>Alphaproteobacteria</taxon>
        <taxon>Caulobacterales</taxon>
        <taxon>Caulobacteraceae</taxon>
        <taxon>Phenylobacterium</taxon>
    </lineage>
</organism>
<reference evidence="3" key="1">
    <citation type="submission" date="2018-05" db="EMBL/GenBank/DDBJ databases">
        <title>Genome sequencing of Phenylobacterium sp. HYN0004.</title>
        <authorList>
            <person name="Yi H."/>
            <person name="Baek C."/>
        </authorList>
    </citation>
    <scope>NUCLEOTIDE SEQUENCE [LARGE SCALE GENOMIC DNA]</scope>
    <source>
        <strain evidence="3">HYN0004</strain>
    </source>
</reference>
<evidence type="ECO:0000313" key="3">
    <source>
        <dbReference type="Proteomes" id="UP000247763"/>
    </source>
</evidence>
<keyword evidence="3" id="KW-1185">Reference proteome</keyword>
<dbReference type="CDD" id="cd03801">
    <property type="entry name" value="GT4_PimA-like"/>
    <property type="match status" value="1"/>
</dbReference>
<dbReference type="SUPFAM" id="SSF53756">
    <property type="entry name" value="UDP-Glycosyltransferase/glycogen phosphorylase"/>
    <property type="match status" value="1"/>
</dbReference>
<keyword evidence="2" id="KW-0808">Transferase</keyword>
<dbReference type="Gene3D" id="3.40.50.2000">
    <property type="entry name" value="Glycogen Phosphorylase B"/>
    <property type="match status" value="1"/>
</dbReference>
<dbReference type="OrthoDB" id="5490290at2"/>
<dbReference type="PANTHER" id="PTHR12526">
    <property type="entry name" value="GLYCOSYLTRANSFERASE"/>
    <property type="match status" value="1"/>
</dbReference>
<sequence>MWRAGAGLSISSRRRPGGLARWRLKSHQGGMTGPMNFAVHYVGDGYSTDAKLMGRQAVGKSLFQALSRRWAEGEAFGFGRGAARAMMDHLSREDFRGRLIWREQGSTVPPPGYPGVVYHPGPIPTAMAHDRNREGPGAYSLFGVTHTLSSLGAMDSIGDLAGAPFQPWDALVCTSSAAAVLVRGLMAERRAWLAEHYGAHRFNEIELPVIPLGVDVAAQARPPAEIAAARTALGLDPGEVAFLFAGRLSFHAKANPAPVYMALERAAAGRRLVCIEAGQFHNEAIAASYQDAQRILAPSVRFLHAEGGDAAAYRQAWCAADVFVSISDNIQETFGITPVEAMASGLPVLVSDWNGYRDTVRDGVDGFRVPVTAPPDGGAIDLALRHALNLDTYDRYIGQFSMATAADLGVLASRMAELADSADLRARMGASGRARALAEYDWPVILDRYQALAGELDRLRAGADSRRIDWPLRPDPARLFGHFPTRRLAPDWTVSAPPGREQALEDLLQLRMTAYVLDPVRLPPEMIRELHRLALAGPRTLADLMAAAGGGGRPRLRAVLWLAKLGLVELTPPA</sequence>
<dbReference type="AlphaFoldDB" id="A0A2Z3HSS6"/>
<dbReference type="Proteomes" id="UP000247763">
    <property type="component" value="Chromosome"/>
</dbReference>
<name>A0A2Z3HSS6_9CAUL</name>
<evidence type="ECO:0000259" key="1">
    <source>
        <dbReference type="Pfam" id="PF00534"/>
    </source>
</evidence>
<proteinExistence type="predicted"/>
<dbReference type="InterPro" id="IPR001296">
    <property type="entry name" value="Glyco_trans_1"/>
</dbReference>